<accession>A0A182QMJ9</accession>
<feature type="compositionally biased region" description="Polar residues" evidence="1">
    <location>
        <begin position="336"/>
        <end position="355"/>
    </location>
</feature>
<feature type="compositionally biased region" description="Gly residues" evidence="1">
    <location>
        <begin position="371"/>
        <end position="380"/>
    </location>
</feature>
<feature type="compositionally biased region" description="Polar residues" evidence="1">
    <location>
        <begin position="112"/>
        <end position="130"/>
    </location>
</feature>
<organism evidence="2 3">
    <name type="scientific">Anopheles farauti</name>
    <dbReference type="NCBI Taxonomy" id="69004"/>
    <lineage>
        <taxon>Eukaryota</taxon>
        <taxon>Metazoa</taxon>
        <taxon>Ecdysozoa</taxon>
        <taxon>Arthropoda</taxon>
        <taxon>Hexapoda</taxon>
        <taxon>Insecta</taxon>
        <taxon>Pterygota</taxon>
        <taxon>Neoptera</taxon>
        <taxon>Endopterygota</taxon>
        <taxon>Diptera</taxon>
        <taxon>Nematocera</taxon>
        <taxon>Culicoidea</taxon>
        <taxon>Culicidae</taxon>
        <taxon>Anophelinae</taxon>
        <taxon>Anopheles</taxon>
    </lineage>
</organism>
<protein>
    <submittedName>
        <fullName evidence="2">Uncharacterized protein</fullName>
    </submittedName>
</protein>
<feature type="compositionally biased region" description="Basic and acidic residues" evidence="1">
    <location>
        <begin position="1030"/>
        <end position="1051"/>
    </location>
</feature>
<feature type="compositionally biased region" description="Basic residues" evidence="1">
    <location>
        <begin position="602"/>
        <end position="613"/>
    </location>
</feature>
<feature type="region of interest" description="Disordered" evidence="1">
    <location>
        <begin position="1290"/>
        <end position="1349"/>
    </location>
</feature>
<feature type="region of interest" description="Disordered" evidence="1">
    <location>
        <begin position="298"/>
        <end position="401"/>
    </location>
</feature>
<feature type="compositionally biased region" description="Low complexity" evidence="1">
    <location>
        <begin position="1113"/>
        <end position="1131"/>
    </location>
</feature>
<feature type="compositionally biased region" description="Polar residues" evidence="1">
    <location>
        <begin position="1178"/>
        <end position="1193"/>
    </location>
</feature>
<evidence type="ECO:0000313" key="2">
    <source>
        <dbReference type="EnsemblMetazoa" id="AFAF013202-PA"/>
    </source>
</evidence>
<evidence type="ECO:0000313" key="3">
    <source>
        <dbReference type="Proteomes" id="UP000075886"/>
    </source>
</evidence>
<feature type="compositionally biased region" description="Low complexity" evidence="1">
    <location>
        <begin position="1290"/>
        <end position="1302"/>
    </location>
</feature>
<feature type="region of interest" description="Disordered" evidence="1">
    <location>
        <begin position="103"/>
        <end position="131"/>
    </location>
</feature>
<dbReference type="EnsemblMetazoa" id="AFAF013202-RA">
    <property type="protein sequence ID" value="AFAF013202-PA"/>
    <property type="gene ID" value="AFAF013202"/>
</dbReference>
<reference evidence="3" key="1">
    <citation type="submission" date="2014-01" db="EMBL/GenBank/DDBJ databases">
        <title>The Genome Sequence of Anopheles farauti FAR1 (V2).</title>
        <authorList>
            <consortium name="The Broad Institute Genomics Platform"/>
            <person name="Neafsey D.E."/>
            <person name="Besansky N."/>
            <person name="Howell P."/>
            <person name="Walton C."/>
            <person name="Young S.K."/>
            <person name="Zeng Q."/>
            <person name="Gargeya S."/>
            <person name="Fitzgerald M."/>
            <person name="Haas B."/>
            <person name="Abouelleil A."/>
            <person name="Allen A.W."/>
            <person name="Alvarado L."/>
            <person name="Arachchi H.M."/>
            <person name="Berlin A.M."/>
            <person name="Chapman S.B."/>
            <person name="Gainer-Dewar J."/>
            <person name="Goldberg J."/>
            <person name="Griggs A."/>
            <person name="Gujja S."/>
            <person name="Hansen M."/>
            <person name="Howarth C."/>
            <person name="Imamovic A."/>
            <person name="Ireland A."/>
            <person name="Larimer J."/>
            <person name="McCowan C."/>
            <person name="Murphy C."/>
            <person name="Pearson M."/>
            <person name="Poon T.W."/>
            <person name="Priest M."/>
            <person name="Roberts A."/>
            <person name="Saif S."/>
            <person name="Shea T."/>
            <person name="Sisk P."/>
            <person name="Sykes S."/>
            <person name="Wortman J."/>
            <person name="Nusbaum C."/>
            <person name="Birren B."/>
        </authorList>
    </citation>
    <scope>NUCLEOTIDE SEQUENCE [LARGE SCALE GENOMIC DNA]</scope>
    <source>
        <strain evidence="3">FAR1</strain>
    </source>
</reference>
<reference evidence="2" key="2">
    <citation type="submission" date="2020-05" db="UniProtKB">
        <authorList>
            <consortium name="EnsemblMetazoa"/>
        </authorList>
    </citation>
    <scope>IDENTIFICATION</scope>
    <source>
        <strain evidence="2">FAR1</strain>
    </source>
</reference>
<feature type="compositionally biased region" description="Gly residues" evidence="1">
    <location>
        <begin position="1020"/>
        <end position="1029"/>
    </location>
</feature>
<dbReference type="Gene3D" id="3.30.160.60">
    <property type="entry name" value="Classic Zinc Finger"/>
    <property type="match status" value="1"/>
</dbReference>
<proteinExistence type="predicted"/>
<keyword evidence="3" id="KW-1185">Reference proteome</keyword>
<sequence length="1360" mass="149101">MESANDVISPGDTVARSKPETEVEKHVLGATVKLSDGTDAFVFSRTPRNKDLLFGYSCHICGVVCLYGERMLQIHIAGRKHQARLNVHVFDAEQYRASIVGKAKATSGPGDANTSSTAQENDSQSGSNASKPLARLQNVLDGYRDGPLVGLEYIVELTDTLNCGDPVYSCMLCNLHDNNESGITTHMIGIGHRFKFLEKHYPTVRKMLAPYRNHKQENGGQVFSRVVQTVCEAIEDHHGRLTPQVYNYADFERNRVKYGQQVSFGAHFDERSGPKFVEVIDAKVLQDLLQAAAAATNDDVDDVPTGGSGAGAGGQTASSGGQKRYRNRNDRRGSLDSISSVSSAGSMLTISSSGDNDNDHGRTRQRSPINGGRGGVGRGGVENVQRQRGGMGQQQPPAKQMLPTPRELAQQSAAIAHERYKWEKYRCTVDIAVAQLTKQLKEYEKNPEKHPLYSEEWKKFWNRRYKELQAEKKDPQKHNFKPEWIEFWTKRINALHEEEIARKKAEIRSKMNLPAEGEERTEELREQFVLRVPPSGSGNKRSRSGERKLGTAADPIQIDVISDDDEDDYQGGQPRRVQQRSRSPGRSGSSRRNDWPLESTSKRRSTSRSHRSRSPISDDNIDSFGRSRQQHHYHRGPPPMDYRGDHHPRGGGGSHVPERVDYDEWAKNYYGPNQKVFVRTEFENDSTPLNFIAVCRLLTAFEEYLGSLGPKVNDLLSKALALEKVKANSADDLLLNEDNCMFLETVKEKLKGHMMAETIDPPKMVPIKKAVRNIARLLHEASKREQPVKPPDEELSRDSLGVATSVISAEGIGGGVGGSTGGLSIDRSIDKVAVAEQLAKSLVAQGKTDFSTEELEQLINVYVAMAQMSRERNSMINTKAYLASMGGGQPVSSSVSAAAATGSVQHKEVAPVPMPVKPVEQQRPSATRNWMEPAKETRTNFGMNDAAGGGMLDSDPVRSTGMLENLTDSDLQTLLQSFKELSNEEQMQLISYLRKLERTEPERVERLRRYVNFDSWTGSVVGGGNGDGGAGDRDPLSDEDEHHFLAHNDHDQDVDDRDGSGSFDMFRPASGASMRKLGTAAASNNGSHQRPFATLRQQQQQQQQPLHQHNLRQTQQQQHQQQQQQQQPQQQKRNSLIVDSEDEDDYSYDDILRAASKNVSTTQQQQQPRSKTPADAYDTSSNQSQRGSASGSKAENAGGGSGHSSASISLTDKQNLIANLMESLQKSVSDANSQPAGSGSGANSSYANPITTIGGTPGAAGNNAGSTMYPSYPQQQPGAMGTMMYAQQHQGVQPPMPGQMQPGGPPQPSGGPIQAQFGGGGQFMYQGPGMFGANGSVPPGGPPQQMQSYGGSGYGNYGYY</sequence>
<dbReference type="VEuPathDB" id="VectorBase:AFAF013202"/>
<evidence type="ECO:0000256" key="1">
    <source>
        <dbReference type="SAM" id="MobiDB-lite"/>
    </source>
</evidence>
<feature type="compositionally biased region" description="Low complexity" evidence="1">
    <location>
        <begin position="570"/>
        <end position="590"/>
    </location>
</feature>
<feature type="region of interest" description="Disordered" evidence="1">
    <location>
        <begin position="1081"/>
        <end position="1135"/>
    </location>
</feature>
<feature type="region of interest" description="Disordered" evidence="1">
    <location>
        <begin position="1227"/>
        <end position="1249"/>
    </location>
</feature>
<feature type="region of interest" description="Disordered" evidence="1">
    <location>
        <begin position="1157"/>
        <end position="1207"/>
    </location>
</feature>
<feature type="region of interest" description="Disordered" evidence="1">
    <location>
        <begin position="1"/>
        <end position="22"/>
    </location>
</feature>
<feature type="compositionally biased region" description="Low complexity" evidence="1">
    <location>
        <begin position="1231"/>
        <end position="1249"/>
    </location>
</feature>
<feature type="region of interest" description="Disordered" evidence="1">
    <location>
        <begin position="1018"/>
        <end position="1069"/>
    </location>
</feature>
<dbReference type="STRING" id="69004.A0A182QMJ9"/>
<dbReference type="EMBL" id="AXCN02000284">
    <property type="status" value="NOT_ANNOTATED_CDS"/>
    <property type="molecule type" value="Genomic_DNA"/>
</dbReference>
<dbReference type="Proteomes" id="UP000075886">
    <property type="component" value="Unassembled WGS sequence"/>
</dbReference>
<feature type="compositionally biased region" description="Polar residues" evidence="1">
    <location>
        <begin position="1157"/>
        <end position="1170"/>
    </location>
</feature>
<name>A0A182QMJ9_9DIPT</name>
<feature type="region of interest" description="Disordered" evidence="1">
    <location>
        <begin position="528"/>
        <end position="658"/>
    </location>
</feature>